<feature type="compositionally biased region" description="Basic and acidic residues" evidence="7">
    <location>
        <begin position="26"/>
        <end position="43"/>
    </location>
</feature>
<feature type="compositionally biased region" description="Polar residues" evidence="7">
    <location>
        <begin position="1478"/>
        <end position="1494"/>
    </location>
</feature>
<dbReference type="InterPro" id="IPR041588">
    <property type="entry name" value="Integrase_H2C2"/>
</dbReference>
<dbReference type="PROSITE" id="PS50879">
    <property type="entry name" value="RNASE_H_1"/>
    <property type="match status" value="1"/>
</dbReference>
<keyword evidence="1" id="KW-0808">Transferase</keyword>
<dbReference type="SUPFAM" id="SSF56672">
    <property type="entry name" value="DNA/RNA polymerases"/>
    <property type="match status" value="1"/>
</dbReference>
<dbReference type="InterPro" id="IPR000477">
    <property type="entry name" value="RT_dom"/>
</dbReference>
<reference evidence="9" key="1">
    <citation type="submission" date="2018-02" db="EMBL/GenBank/DDBJ databases">
        <authorList>
            <person name="Cohen D.B."/>
            <person name="Kent A.D."/>
        </authorList>
    </citation>
    <scope>NUCLEOTIDE SEQUENCE</scope>
</reference>
<evidence type="ECO:0000256" key="6">
    <source>
        <dbReference type="ARBA" id="ARBA00022918"/>
    </source>
</evidence>
<dbReference type="PANTHER" id="PTHR48475:SF1">
    <property type="entry name" value="RNASE H TYPE-1 DOMAIN-CONTAINING PROTEIN"/>
    <property type="match status" value="1"/>
</dbReference>
<dbReference type="CDD" id="cd01647">
    <property type="entry name" value="RT_LTR"/>
    <property type="match status" value="1"/>
</dbReference>
<feature type="compositionally biased region" description="Basic and acidic residues" evidence="7">
    <location>
        <begin position="1495"/>
        <end position="1506"/>
    </location>
</feature>
<feature type="region of interest" description="Disordered" evidence="7">
    <location>
        <begin position="1461"/>
        <end position="1514"/>
    </location>
</feature>
<accession>A0A2N9G4C3</accession>
<keyword evidence="5" id="KW-0378">Hydrolase</keyword>
<dbReference type="PANTHER" id="PTHR48475">
    <property type="entry name" value="RIBONUCLEASE H"/>
    <property type="match status" value="1"/>
</dbReference>
<evidence type="ECO:0000259" key="8">
    <source>
        <dbReference type="PROSITE" id="PS50879"/>
    </source>
</evidence>
<evidence type="ECO:0000313" key="9">
    <source>
        <dbReference type="EMBL" id="SPC97517.1"/>
    </source>
</evidence>
<dbReference type="InterPro" id="IPR036397">
    <property type="entry name" value="RNaseH_sf"/>
</dbReference>
<dbReference type="Pfam" id="PF13456">
    <property type="entry name" value="RVT_3"/>
    <property type="match status" value="1"/>
</dbReference>
<keyword evidence="4" id="KW-0255">Endonuclease</keyword>
<dbReference type="GO" id="GO:0004523">
    <property type="term" value="F:RNA-DNA hybrid ribonuclease activity"/>
    <property type="evidence" value="ECO:0007669"/>
    <property type="project" value="InterPro"/>
</dbReference>
<dbReference type="SUPFAM" id="SSF53098">
    <property type="entry name" value="Ribonuclease H-like"/>
    <property type="match status" value="1"/>
</dbReference>
<name>A0A2N9G4C3_FAGSY</name>
<dbReference type="InterPro" id="IPR002156">
    <property type="entry name" value="RNaseH_domain"/>
</dbReference>
<organism evidence="9">
    <name type="scientific">Fagus sylvatica</name>
    <name type="common">Beechnut</name>
    <dbReference type="NCBI Taxonomy" id="28930"/>
    <lineage>
        <taxon>Eukaryota</taxon>
        <taxon>Viridiplantae</taxon>
        <taxon>Streptophyta</taxon>
        <taxon>Embryophyta</taxon>
        <taxon>Tracheophyta</taxon>
        <taxon>Spermatophyta</taxon>
        <taxon>Magnoliopsida</taxon>
        <taxon>eudicotyledons</taxon>
        <taxon>Gunneridae</taxon>
        <taxon>Pentapetalae</taxon>
        <taxon>rosids</taxon>
        <taxon>fabids</taxon>
        <taxon>Fagales</taxon>
        <taxon>Fagaceae</taxon>
        <taxon>Fagus</taxon>
    </lineage>
</organism>
<keyword evidence="6" id="KW-0695">RNA-directed DNA polymerase</keyword>
<evidence type="ECO:0000256" key="5">
    <source>
        <dbReference type="ARBA" id="ARBA00022801"/>
    </source>
</evidence>
<feature type="region of interest" description="Disordered" evidence="7">
    <location>
        <begin position="1589"/>
        <end position="1616"/>
    </location>
</feature>
<keyword evidence="3" id="KW-0540">Nuclease</keyword>
<dbReference type="GO" id="GO:0003964">
    <property type="term" value="F:RNA-directed DNA polymerase activity"/>
    <property type="evidence" value="ECO:0007669"/>
    <property type="project" value="UniProtKB-KW"/>
</dbReference>
<dbReference type="InterPro" id="IPR041373">
    <property type="entry name" value="RT_RNaseH"/>
</dbReference>
<gene>
    <name evidence="9" type="ORF">FSB_LOCUS25399</name>
</gene>
<dbReference type="EMBL" id="OIVN01001779">
    <property type="protein sequence ID" value="SPC97517.1"/>
    <property type="molecule type" value="Genomic_DNA"/>
</dbReference>
<dbReference type="InterPro" id="IPR043502">
    <property type="entry name" value="DNA/RNA_pol_sf"/>
</dbReference>
<evidence type="ECO:0000256" key="7">
    <source>
        <dbReference type="SAM" id="MobiDB-lite"/>
    </source>
</evidence>
<proteinExistence type="predicted"/>
<protein>
    <recommendedName>
        <fullName evidence="8">RNase H type-1 domain-containing protein</fullName>
    </recommendedName>
</protein>
<dbReference type="Pfam" id="PF17917">
    <property type="entry name" value="RT_RNaseH"/>
    <property type="match status" value="1"/>
</dbReference>
<keyword evidence="2" id="KW-0548">Nucleotidyltransferase</keyword>
<dbReference type="Gene3D" id="3.10.10.10">
    <property type="entry name" value="HIV Type 1 Reverse Transcriptase, subunit A, domain 1"/>
    <property type="match status" value="1"/>
</dbReference>
<evidence type="ECO:0000256" key="2">
    <source>
        <dbReference type="ARBA" id="ARBA00022695"/>
    </source>
</evidence>
<dbReference type="InterPro" id="IPR005162">
    <property type="entry name" value="Retrotrans_gag_dom"/>
</dbReference>
<feature type="region of interest" description="Disordered" evidence="7">
    <location>
        <begin position="18"/>
        <end position="65"/>
    </location>
</feature>
<feature type="domain" description="RNase H type-1" evidence="8">
    <location>
        <begin position="1128"/>
        <end position="1257"/>
    </location>
</feature>
<feature type="region of interest" description="Disordered" evidence="7">
    <location>
        <begin position="596"/>
        <end position="653"/>
    </location>
</feature>
<dbReference type="InterPro" id="IPR012337">
    <property type="entry name" value="RNaseH-like_sf"/>
</dbReference>
<evidence type="ECO:0000256" key="3">
    <source>
        <dbReference type="ARBA" id="ARBA00022722"/>
    </source>
</evidence>
<dbReference type="InterPro" id="IPR043128">
    <property type="entry name" value="Rev_trsase/Diguanyl_cyclase"/>
</dbReference>
<dbReference type="Gene3D" id="3.30.70.270">
    <property type="match status" value="1"/>
</dbReference>
<evidence type="ECO:0000256" key="1">
    <source>
        <dbReference type="ARBA" id="ARBA00022679"/>
    </source>
</evidence>
<dbReference type="Pfam" id="PF03732">
    <property type="entry name" value="Retrotrans_gag"/>
    <property type="match status" value="1"/>
</dbReference>
<evidence type="ECO:0000256" key="4">
    <source>
        <dbReference type="ARBA" id="ARBA00022759"/>
    </source>
</evidence>
<dbReference type="Pfam" id="PF17921">
    <property type="entry name" value="Integrase_H2C2"/>
    <property type="match status" value="1"/>
</dbReference>
<feature type="region of interest" description="Disordered" evidence="7">
    <location>
        <begin position="1408"/>
        <end position="1443"/>
    </location>
</feature>
<dbReference type="Pfam" id="PF00078">
    <property type="entry name" value="RVT_1"/>
    <property type="match status" value="1"/>
</dbReference>
<dbReference type="Gene3D" id="3.30.420.10">
    <property type="entry name" value="Ribonuclease H-like superfamily/Ribonuclease H"/>
    <property type="match status" value="1"/>
</dbReference>
<dbReference type="CDD" id="cd09279">
    <property type="entry name" value="RNase_HI_like"/>
    <property type="match status" value="1"/>
</dbReference>
<sequence length="1616" mass="184569">MVTLERKFDELLSFVQLIAKQNPDGKNQRKEDDKDTNDGEPEGHSNTNTTPPPPTPPKEGKDSELDSKIDSLEEKIRLMQGLNSFGNTDFSSMSWFPNMTMPPKFKAPEFEKYNGRGDPMIHLQMYCRKMAMYADNEPLLIQTFQDTLTGHAVEWYSQLKKISHWKELVDTFLAQYDFNSQIALDRFDLQRMDKKSNETFREYAQRWREKAARARPPLDEREMIKIFVDTLKNPYFDRMIGLQLQFFVDLIPVGERIEDAVKTKKIVDMTALMALAEQAAKKAPTKKKEGDVQMIRRNNGRPRQALPTFTMKPIQPRPTPIPVPTQVPAPAPTPQMPARLAGNQVNDNRLPRKEPRQLTLLPMPLTELYPILIEKSLISPIILRPYNGPQRRDFNQNLICDFHFGEGVRGHSLECCEEFKKEITNLTEKRLVKREEIPLGGSCQPYDPSDLDWYVELNLDNIVEDEMDLDDLLDEGDAKGYYMEDDTDEWRNIDFSELLQFPCLIALRGFETPEFEIFYENGNLEVHLQNLSRQAAIWFYQLRDLTGWEDLAKAFLEWYCFNPHSILEYLGLKEDEEPYIIPDPGVNEVIMEIEEESDMSSLSTLTEGEEEEKAKSLPSAKDPDNTTTAKEEEEQVKPPPPSNITTTTAEEEHAGPMVEGLSIHAIAEEGDSTTPPTRHCQQGEEAKMWTYVPLLQRISRLHAKPQTIPTSPEIDNKTDCSLDNIDNSDEEIELPNDILEALERQDEGSKPNIEELEIINLADEGEKPREVKIGTLLHHRTKGGAHRTVKRVPRDLRLPEVILKIKEEVEKQLKAGFLSTVTYSDWVANIVPVPKKDGKVRMCVDYRDLNRASPKDNFPLPHIDTLVDNTATNAVFSFMDGFSGYNQIKMAEEDKSKTAFITHWGTFVYDVMPFGLKNVGATYQRAMVTLFHDMIHHEIEVYVDDMIAKSRTTQDHLTDLRKAVPASEEVSAQIEPEQVCLRRHIRKSKKHPWAACWDNKTRLGERNKQSTIFSKKFTEPETRYLLVEKTCCALAWASKKLRQYMLYYTTWLVSRMDPIKYIFEKPALTGKIARWQVLLSEFDILFVARKAIKGQAIADYLADYPSEQLELMDSEFPDEDVMTVDEDNHCRWKLYFDGAANAVGSEIGAVLVSPKGQQTPIAVKLGFDCTNNMTEYEACIVGLQAALEFGAYELEVFGDSLLIVSQTNGEWQARDPKLIPYQRYISQLVPKFKYVTFTYTPRAHNHFADALATLASLIKLMQKEANRLIQEMHAGLMGAHANGPFLARKIMRAGYYWLTMERDCIRHVQTCHKCQMYQNCKNAPPQYLPHYGLAVAFLSLGNGCDWCNSPQRRLTGMSSYWWPSTILPSGWRHVPSRMSLKSQSPGFVKNNIICRYGMPEDAHHRQCFQPEQSHDGPAMPAVQDPTPQLCSIPPEDERSRRSCQQKLRTSCWSHPLLSGIRDGSSTASRSGDPFFENPVTNSAGRRPNGPNSTRDGSKELTTRRLDLAPSNPGDLVLKKRNMALSDSRGKFAPSYEGPSLCRISPRQWKGPESPSSCSSKTARALAPKRIHHLVNLMKSRNHRETLLVKPRSIQTPEHPVPSLLQPARPHYHPEGR</sequence>
<dbReference type="GO" id="GO:0003676">
    <property type="term" value="F:nucleic acid binding"/>
    <property type="evidence" value="ECO:0007669"/>
    <property type="project" value="InterPro"/>
</dbReference>